<keyword evidence="1" id="KW-1133">Transmembrane helix</keyword>
<comment type="caution">
    <text evidence="2">The sequence shown here is derived from an EMBL/GenBank/DDBJ whole genome shotgun (WGS) entry which is preliminary data.</text>
</comment>
<evidence type="ECO:0000313" key="2">
    <source>
        <dbReference type="EMBL" id="MCG9027114.1"/>
    </source>
</evidence>
<dbReference type="Pfam" id="PF05449">
    <property type="entry name" value="Phage_holin_3_7"/>
    <property type="match status" value="1"/>
</dbReference>
<feature type="transmembrane region" description="Helical" evidence="1">
    <location>
        <begin position="33"/>
        <end position="53"/>
    </location>
</feature>
<keyword evidence="1" id="KW-0812">Transmembrane</keyword>
<protein>
    <submittedName>
        <fullName evidence="2">Phage holin family protein</fullName>
    </submittedName>
</protein>
<dbReference type="Proteomes" id="UP001200247">
    <property type="component" value="Unassembled WGS sequence"/>
</dbReference>
<accession>A0ABD4SUG4</accession>
<dbReference type="RefSeq" id="WP_239879589.1">
    <property type="nucleotide sequence ID" value="NZ_JAJAXM010000037.1"/>
</dbReference>
<proteinExistence type="predicted"/>
<feature type="transmembrane region" description="Helical" evidence="1">
    <location>
        <begin position="60"/>
        <end position="77"/>
    </location>
</feature>
<name>A0ABD4SUG4_9NEIS</name>
<dbReference type="InterPro" id="IPR008473">
    <property type="entry name" value="Phage_holin_3_7"/>
</dbReference>
<dbReference type="AlphaFoldDB" id="A0ABD4SUG4"/>
<reference evidence="2 3" key="1">
    <citation type="submission" date="2021-10" db="EMBL/GenBank/DDBJ databases">
        <title>Whole-genome sequencing analysis of Laribacter hongkongensis: virulence gene profiles, carbohydrate-active enzyme prediction, and antimicrobial resistance characterization.</title>
        <authorList>
            <person name="Yuan P."/>
            <person name="Zhan Y."/>
            <person name="Chen D."/>
        </authorList>
    </citation>
    <scope>NUCLEOTIDE SEQUENCE [LARGE SCALE GENOMIC DNA]</scope>
    <source>
        <strain evidence="2 3">W67</strain>
    </source>
</reference>
<organism evidence="2 3">
    <name type="scientific">Laribacter hongkongensis</name>
    <dbReference type="NCBI Taxonomy" id="168471"/>
    <lineage>
        <taxon>Bacteria</taxon>
        <taxon>Pseudomonadati</taxon>
        <taxon>Pseudomonadota</taxon>
        <taxon>Betaproteobacteria</taxon>
        <taxon>Neisseriales</taxon>
        <taxon>Aquaspirillaceae</taxon>
        <taxon>Laribacter</taxon>
    </lineage>
</organism>
<dbReference type="EMBL" id="JAJAXM010000037">
    <property type="protein sequence ID" value="MCG9027114.1"/>
    <property type="molecule type" value="Genomic_DNA"/>
</dbReference>
<gene>
    <name evidence="2" type="ORF">LH440_14610</name>
</gene>
<evidence type="ECO:0000313" key="3">
    <source>
        <dbReference type="Proteomes" id="UP001200247"/>
    </source>
</evidence>
<keyword evidence="1" id="KW-0472">Membrane</keyword>
<sequence length="94" mass="10455">MTSVLLFLHAVVGLLMAACLTLFRRHDHRHRPWISLLAWLTACAAVSLPVRILSGQIREVDAGSVLLLWVLLVAVALRRGNLGQLFNRRGSCRS</sequence>
<evidence type="ECO:0000256" key="1">
    <source>
        <dbReference type="SAM" id="Phobius"/>
    </source>
</evidence>